<protein>
    <submittedName>
        <fullName evidence="1">Putative lysine decarboxylase</fullName>
    </submittedName>
</protein>
<dbReference type="GO" id="GO:0005829">
    <property type="term" value="C:cytosol"/>
    <property type="evidence" value="ECO:0007669"/>
    <property type="project" value="TreeGrafter"/>
</dbReference>
<dbReference type="Gene3D" id="3.40.50.450">
    <property type="match status" value="1"/>
</dbReference>
<dbReference type="SUPFAM" id="SSF102405">
    <property type="entry name" value="MCP/YpsA-like"/>
    <property type="match status" value="1"/>
</dbReference>
<dbReference type="InterPro" id="IPR041164">
    <property type="entry name" value="LDcluster4"/>
</dbReference>
<evidence type="ECO:0000313" key="1">
    <source>
        <dbReference type="EMBL" id="OAH09986.1"/>
    </source>
</evidence>
<dbReference type="Proteomes" id="UP000077381">
    <property type="component" value="Unassembled WGS sequence"/>
</dbReference>
<proteinExistence type="predicted"/>
<organism evidence="1 2">
    <name type="scientific">Streptomyces jeddahensis</name>
    <dbReference type="NCBI Taxonomy" id="1716141"/>
    <lineage>
        <taxon>Bacteria</taxon>
        <taxon>Bacillati</taxon>
        <taxon>Actinomycetota</taxon>
        <taxon>Actinomycetes</taxon>
        <taxon>Kitasatosporales</taxon>
        <taxon>Streptomycetaceae</taxon>
        <taxon>Streptomyces</taxon>
    </lineage>
</organism>
<dbReference type="EMBL" id="LOHS01000164">
    <property type="protein sequence ID" value="OAH09986.1"/>
    <property type="molecule type" value="Genomic_DNA"/>
</dbReference>
<dbReference type="PANTHER" id="PTHR43393">
    <property type="entry name" value="CYTOKININ RIBOSIDE 5'-MONOPHOSPHATE PHOSPHORIBOHYDROLASE"/>
    <property type="match status" value="1"/>
</dbReference>
<name>A0A177HGS8_9ACTN</name>
<dbReference type="PANTHER" id="PTHR43393:SF3">
    <property type="entry name" value="LYSINE DECARBOXYLASE-LIKE PROTEIN"/>
    <property type="match status" value="1"/>
</dbReference>
<comment type="caution">
    <text evidence="1">The sequence shown here is derived from an EMBL/GenBank/DDBJ whole genome shotgun (WGS) entry which is preliminary data.</text>
</comment>
<keyword evidence="2" id="KW-1185">Reference proteome</keyword>
<accession>A0A177HGS8</accession>
<dbReference type="InterPro" id="IPR052341">
    <property type="entry name" value="LOG_family_nucleotidases"/>
</dbReference>
<evidence type="ECO:0000313" key="2">
    <source>
        <dbReference type="Proteomes" id="UP000077381"/>
    </source>
</evidence>
<gene>
    <name evidence="1" type="ORF">STSP_67510</name>
</gene>
<dbReference type="PATRIC" id="fig|1716141.3.peg.7132"/>
<dbReference type="STRING" id="1716141.STSP_67510"/>
<sequence length="132" mass="13272">MLCGGLGGVMEACARGASMAGGVVLGVLPGLDRTGANPYLTVALATGLGELRSGVLVNAADALVAVGGSWGTFSEVTLALHAHKPVVALHSWSLPPQAVASPGAHLLTEVTTAADAVRTVLTHHRQYPAENT</sequence>
<reference evidence="1 2" key="1">
    <citation type="submission" date="2015-12" db="EMBL/GenBank/DDBJ databases">
        <title>Genome sequence of Streptomyces sp. G25.</title>
        <authorList>
            <person name="Poehlein A."/>
            <person name="Roettig A."/>
            <person name="Hiessl S."/>
            <person name="Hauschild P."/>
            <person name="Schauer J."/>
            <person name="Madkour M.H."/>
            <person name="Al-Ansari A.M."/>
            <person name="Almakishah N.H."/>
            <person name="Steinbuechel A."/>
            <person name="Daniel R."/>
        </authorList>
    </citation>
    <scope>NUCLEOTIDE SEQUENCE [LARGE SCALE GENOMIC DNA]</scope>
    <source>
        <strain evidence="2">G25(2015)</strain>
    </source>
</reference>
<dbReference type="Pfam" id="PF18306">
    <property type="entry name" value="LDcluster4"/>
    <property type="match status" value="1"/>
</dbReference>
<dbReference type="AlphaFoldDB" id="A0A177HGS8"/>